<keyword evidence="2" id="KW-1185">Reference proteome</keyword>
<dbReference type="Pfam" id="PF01741">
    <property type="entry name" value="MscL"/>
    <property type="match status" value="1"/>
</dbReference>
<dbReference type="PaxDb" id="2903-EOD27035"/>
<dbReference type="HOGENOM" id="CLU_1638505_0_0_1"/>
<reference evidence="2" key="1">
    <citation type="journal article" date="2013" name="Nature">
        <title>Pan genome of the phytoplankton Emiliania underpins its global distribution.</title>
        <authorList>
            <person name="Read B.A."/>
            <person name="Kegel J."/>
            <person name="Klute M.J."/>
            <person name="Kuo A."/>
            <person name="Lefebvre S.C."/>
            <person name="Maumus F."/>
            <person name="Mayer C."/>
            <person name="Miller J."/>
            <person name="Monier A."/>
            <person name="Salamov A."/>
            <person name="Young J."/>
            <person name="Aguilar M."/>
            <person name="Claverie J.M."/>
            <person name="Frickenhaus S."/>
            <person name="Gonzalez K."/>
            <person name="Herman E.K."/>
            <person name="Lin Y.C."/>
            <person name="Napier J."/>
            <person name="Ogata H."/>
            <person name="Sarno A.F."/>
            <person name="Shmutz J."/>
            <person name="Schroeder D."/>
            <person name="de Vargas C."/>
            <person name="Verret F."/>
            <person name="von Dassow P."/>
            <person name="Valentin K."/>
            <person name="Van de Peer Y."/>
            <person name="Wheeler G."/>
            <person name="Dacks J.B."/>
            <person name="Delwiche C.F."/>
            <person name="Dyhrman S.T."/>
            <person name="Glockner G."/>
            <person name="John U."/>
            <person name="Richards T."/>
            <person name="Worden A.Z."/>
            <person name="Zhang X."/>
            <person name="Grigoriev I.V."/>
            <person name="Allen A.E."/>
            <person name="Bidle K."/>
            <person name="Borodovsky M."/>
            <person name="Bowler C."/>
            <person name="Brownlee C."/>
            <person name="Cock J.M."/>
            <person name="Elias M."/>
            <person name="Gladyshev V.N."/>
            <person name="Groth M."/>
            <person name="Guda C."/>
            <person name="Hadaegh A."/>
            <person name="Iglesias-Rodriguez M.D."/>
            <person name="Jenkins J."/>
            <person name="Jones B.M."/>
            <person name="Lawson T."/>
            <person name="Leese F."/>
            <person name="Lindquist E."/>
            <person name="Lobanov A."/>
            <person name="Lomsadze A."/>
            <person name="Malik S.B."/>
            <person name="Marsh M.E."/>
            <person name="Mackinder L."/>
            <person name="Mock T."/>
            <person name="Mueller-Roeber B."/>
            <person name="Pagarete A."/>
            <person name="Parker M."/>
            <person name="Probert I."/>
            <person name="Quesneville H."/>
            <person name="Raines C."/>
            <person name="Rensing S.A."/>
            <person name="Riano-Pachon D.M."/>
            <person name="Richier S."/>
            <person name="Rokitta S."/>
            <person name="Shiraiwa Y."/>
            <person name="Soanes D.M."/>
            <person name="van der Giezen M."/>
            <person name="Wahlund T.M."/>
            <person name="Williams B."/>
            <person name="Wilson W."/>
            <person name="Wolfe G."/>
            <person name="Wurch L.L."/>
        </authorList>
    </citation>
    <scope>NUCLEOTIDE SEQUENCE</scope>
</reference>
<accession>A0A0D3JU50</accession>
<protein>
    <submittedName>
        <fullName evidence="1">Uncharacterized protein</fullName>
    </submittedName>
</protein>
<dbReference type="GeneID" id="17272580"/>
<evidence type="ECO:0000313" key="2">
    <source>
        <dbReference type="Proteomes" id="UP000013827"/>
    </source>
</evidence>
<dbReference type="SUPFAM" id="SSF81330">
    <property type="entry name" value="Gated mechanosensitive channel"/>
    <property type="match status" value="1"/>
</dbReference>
<name>A0A0D3JU50_EMIH1</name>
<organism evidence="1 2">
    <name type="scientific">Emiliania huxleyi (strain CCMP1516)</name>
    <dbReference type="NCBI Taxonomy" id="280463"/>
    <lineage>
        <taxon>Eukaryota</taxon>
        <taxon>Haptista</taxon>
        <taxon>Haptophyta</taxon>
        <taxon>Prymnesiophyceae</taxon>
        <taxon>Isochrysidales</taxon>
        <taxon>Noelaerhabdaceae</taxon>
        <taxon>Emiliania</taxon>
    </lineage>
</organism>
<dbReference type="RefSeq" id="XP_005779464.1">
    <property type="nucleotide sequence ID" value="XM_005779407.1"/>
</dbReference>
<sequence>MLTREATLELAAAVIFGEAFWELIKSLSADAVAPLFNSLPGLTTCCWRLDLGAGFVLLVHGDNWQDGADLDGAIVIKYRLLWEAVLSFIIVMGEGLPERLASADPPLAVHEALTVLLQHGFAVAAAAPLPTGEMLYTLCRQGGARAGQPADDDDEQQSLLHL</sequence>
<reference evidence="1" key="2">
    <citation type="submission" date="2024-10" db="UniProtKB">
        <authorList>
            <consortium name="EnsemblProtists"/>
        </authorList>
    </citation>
    <scope>IDENTIFICATION</scope>
</reference>
<dbReference type="EnsemblProtists" id="EOD27035">
    <property type="protein sequence ID" value="EOD27035"/>
    <property type="gene ID" value="EMIHUDRAFT_236120"/>
</dbReference>
<dbReference type="KEGG" id="ehx:EMIHUDRAFT_236120"/>
<proteinExistence type="predicted"/>
<dbReference type="Gene3D" id="1.10.1200.120">
    <property type="entry name" value="Large-conductance mechanosensitive channel, MscL, domain 1"/>
    <property type="match status" value="1"/>
</dbReference>
<dbReference type="InterPro" id="IPR037673">
    <property type="entry name" value="MSC/AndL"/>
</dbReference>
<dbReference type="AlphaFoldDB" id="A0A0D3JU50"/>
<dbReference type="InterPro" id="IPR036019">
    <property type="entry name" value="MscL_channel"/>
</dbReference>
<evidence type="ECO:0000313" key="1">
    <source>
        <dbReference type="EnsemblProtists" id="EOD27035"/>
    </source>
</evidence>
<dbReference type="Proteomes" id="UP000013827">
    <property type="component" value="Unassembled WGS sequence"/>
</dbReference>